<evidence type="ECO:0000256" key="1">
    <source>
        <dbReference type="ARBA" id="ARBA00010240"/>
    </source>
</evidence>
<feature type="active site" description="Nucleophile" evidence="4">
    <location>
        <position position="66"/>
    </location>
</feature>
<feature type="short sequence motif" description="GXSXG" evidence="4">
    <location>
        <begin position="64"/>
        <end position="68"/>
    </location>
</feature>
<reference evidence="8 9" key="1">
    <citation type="submission" date="2021-03" db="EMBL/GenBank/DDBJ databases">
        <authorList>
            <person name="King G.J."/>
            <person name="Bancroft I."/>
            <person name="Baten A."/>
            <person name="Bloomfield J."/>
            <person name="Borpatragohain P."/>
            <person name="He Z."/>
            <person name="Irish N."/>
            <person name="Irwin J."/>
            <person name="Liu K."/>
            <person name="Mauleon R.P."/>
            <person name="Moore J."/>
            <person name="Morris R."/>
            <person name="Ostergaard L."/>
            <person name="Wang B."/>
            <person name="Wells R."/>
        </authorList>
    </citation>
    <scope>NUCLEOTIDE SEQUENCE [LARGE SCALE GENOMIC DNA]</scope>
    <source>
        <strain evidence="8">R-o-18</strain>
        <tissue evidence="8">Leaf</tissue>
    </source>
</reference>
<keyword evidence="6" id="KW-1133">Transmembrane helix</keyword>
<keyword evidence="6" id="KW-0472">Membrane</keyword>
<evidence type="ECO:0000256" key="2">
    <source>
        <dbReference type="ARBA" id="ARBA00022963"/>
    </source>
</evidence>
<keyword evidence="4 5" id="KW-0378">Hydrolase</keyword>
<dbReference type="EC" id="3.1.1.-" evidence="5"/>
<comment type="function">
    <text evidence="5">Lipolytic acyl hydrolase (LAH).</text>
</comment>
<dbReference type="PANTHER" id="PTHR32176:SF89">
    <property type="entry name" value="PATATIN-LIKE PROTEIN 1-RELATED"/>
    <property type="match status" value="1"/>
</dbReference>
<accession>A0ABQ7NSA8</accession>
<dbReference type="InterPro" id="IPR002641">
    <property type="entry name" value="PNPLA_dom"/>
</dbReference>
<feature type="short sequence motif" description="DGA/G" evidence="4">
    <location>
        <begin position="1464"/>
        <end position="1466"/>
    </location>
</feature>
<feature type="domain" description="PNPLA" evidence="7">
    <location>
        <begin position="862"/>
        <end position="1068"/>
    </location>
</feature>
<protein>
    <recommendedName>
        <fullName evidence="5">Patatin</fullName>
        <ecNumber evidence="5">3.1.1.-</ecNumber>
    </recommendedName>
</protein>
<feature type="short sequence motif" description="GXSXG" evidence="4">
    <location>
        <begin position="904"/>
        <end position="908"/>
    </location>
</feature>
<dbReference type="Gene3D" id="3.40.1090.10">
    <property type="entry name" value="Cytosolic phospholipase A2 catalytic domain"/>
    <property type="match status" value="3"/>
</dbReference>
<feature type="short sequence motif" description="GXSXG" evidence="4">
    <location>
        <begin position="1306"/>
        <end position="1310"/>
    </location>
</feature>
<dbReference type="Pfam" id="PF01734">
    <property type="entry name" value="Patatin"/>
    <property type="match status" value="3"/>
</dbReference>
<dbReference type="Proteomes" id="UP000823674">
    <property type="component" value="Chromosome A01"/>
</dbReference>
<dbReference type="SUPFAM" id="SSF52151">
    <property type="entry name" value="FabD/lysophospholipase-like"/>
    <property type="match status" value="3"/>
</dbReference>
<feature type="active site" description="Proton acceptor" evidence="4">
    <location>
        <position position="1055"/>
    </location>
</feature>
<feature type="domain" description="PNPLA" evidence="7">
    <location>
        <begin position="22"/>
        <end position="228"/>
    </location>
</feature>
<keyword evidence="6" id="KW-0812">Transmembrane</keyword>
<proteinExistence type="inferred from homology"/>
<evidence type="ECO:0000256" key="4">
    <source>
        <dbReference type="PROSITE-ProRule" id="PRU01161"/>
    </source>
</evidence>
<gene>
    <name evidence="8" type="primary">A01p002030.1_BraROA</name>
    <name evidence="8" type="ORF">IGI04_000171</name>
</gene>
<feature type="short sequence motif" description="GXGXXG" evidence="4">
    <location>
        <begin position="866"/>
        <end position="871"/>
    </location>
</feature>
<evidence type="ECO:0000256" key="3">
    <source>
        <dbReference type="ARBA" id="ARBA00023098"/>
    </source>
</evidence>
<dbReference type="CDD" id="cd07214">
    <property type="entry name" value="Pat17_isozyme_like"/>
    <property type="match status" value="3"/>
</dbReference>
<feature type="active site" description="Proton acceptor" evidence="4">
    <location>
        <position position="215"/>
    </location>
</feature>
<name>A0ABQ7NSA8_BRACM</name>
<feature type="domain" description="PNPLA" evidence="7">
    <location>
        <begin position="1264"/>
        <end position="1477"/>
    </location>
</feature>
<feature type="short sequence motif" description="GXGXXG" evidence="4">
    <location>
        <begin position="1268"/>
        <end position="1273"/>
    </location>
</feature>
<keyword evidence="9" id="KW-1185">Reference proteome</keyword>
<evidence type="ECO:0000256" key="5">
    <source>
        <dbReference type="RuleBase" id="RU361262"/>
    </source>
</evidence>
<feature type="active site" description="Nucleophile" evidence="4">
    <location>
        <position position="1308"/>
    </location>
</feature>
<evidence type="ECO:0000313" key="9">
    <source>
        <dbReference type="Proteomes" id="UP000823674"/>
    </source>
</evidence>
<feature type="transmembrane region" description="Helical" evidence="6">
    <location>
        <begin position="416"/>
        <end position="435"/>
    </location>
</feature>
<keyword evidence="3 4" id="KW-0443">Lipid metabolism</keyword>
<feature type="short sequence motif" description="GXGXXG" evidence="4">
    <location>
        <begin position="26"/>
        <end position="31"/>
    </location>
</feature>
<feature type="short sequence motif" description="DGA/G" evidence="4">
    <location>
        <begin position="1055"/>
        <end position="1057"/>
    </location>
</feature>
<feature type="short sequence motif" description="DGA/G" evidence="4">
    <location>
        <begin position="215"/>
        <end position="217"/>
    </location>
</feature>
<dbReference type="EMBL" id="JADBGQ010000001">
    <property type="protein sequence ID" value="KAG5412604.1"/>
    <property type="molecule type" value="Genomic_DNA"/>
</dbReference>
<organism evidence="8 9">
    <name type="scientific">Brassica rapa subsp. trilocularis</name>
    <dbReference type="NCBI Taxonomy" id="1813537"/>
    <lineage>
        <taxon>Eukaryota</taxon>
        <taxon>Viridiplantae</taxon>
        <taxon>Streptophyta</taxon>
        <taxon>Embryophyta</taxon>
        <taxon>Tracheophyta</taxon>
        <taxon>Spermatophyta</taxon>
        <taxon>Magnoliopsida</taxon>
        <taxon>eudicotyledons</taxon>
        <taxon>Gunneridae</taxon>
        <taxon>Pentapetalae</taxon>
        <taxon>rosids</taxon>
        <taxon>malvids</taxon>
        <taxon>Brassicales</taxon>
        <taxon>Brassicaceae</taxon>
        <taxon>Brassiceae</taxon>
        <taxon>Brassica</taxon>
    </lineage>
</organism>
<dbReference type="PROSITE" id="PS51635">
    <property type="entry name" value="PNPLA"/>
    <property type="match status" value="3"/>
</dbReference>
<feature type="active site" description="Proton acceptor" evidence="4">
    <location>
        <position position="1464"/>
    </location>
</feature>
<sequence length="1653" mass="182710">MEDGSSCKKNKPPSWGKLVTVLSLDGGGVRGIIAGVILAYLEKQLQEIDGEDVRLADYFDVVSGTSTGGLMTAMLTVPGKNGRPQLAAKDIVPFYLEHCPKIFPQPEGLAALLPKLPKLLSGPKYSGKYLRKLLSKLLGETKLHQTVTNVVIPTFDMKKLQPTIFSSYQALVDPSLDVKISDICLGTSAAPTFFPPHYFSNEDSQGKTTEFNLVDGAVTANNPTLVAMTAVTKQILKNNPDMGKLKPLGYDKFLVISIGTGSSKNEEKYSAKKAAKWGIISWLYNDGSTPILDMVSDSGRDMIHFHSSVLFKALQSEDKYLRIDDDTLEGDVSSMDLATKSNLENLVKIGEKVLKNRVMHMNIDTGVYEPITENITNEEELKRFAKILSDERRLRRMRSQTMFIRRRRSGFSSARGTIFGVLLALIFMALSRILFCLSLDRFCWSIEGERHLRIQRRSRGLFVSDLPAVSLPQMASPPATSREGSLTTAVFRFLGTVPDEPPSGCRGTGYVINFVPCFHISLEQIFHLKCSSFLSSGRLEPIITPRFASLQCSGTRSQSSTRLDPNFVGGSSLYSSPKVVLSSYAWILLNGYTVPLRQSFSGDLFHGTVEWPRSDASRSEQVVGSGLDFNYVWAWPVEATKPASPKFSLIKPKFKKEDAIHITMGLGVWVKFIEIFGGFTGISFQCILPYLSFGMNSPVGAPVWDSISPSFSREKCPLPPFLLSMKGDVFSVSLSRYSFSFFTVLSSCVAVCTGPEDAIESTAVFLVGENWLSTSLVTIFQLSDFVVKALLTQLSLVLILLSSSSLEELSYLAFFICVVYAFNERGCHIPSCYCNQTNRSSIMHSSCKKNKPPSRGSLVTILSLDGGGVRGIMVGVILAYLEEQLQALDGEDMRLADYFDVVAGTSTGGLMTAMLTVPDETGRPRFAAKDIVPFYLQHSPKIFPHPGGLAALLPKLPKLLSGPKYDGVYLRNLLNNLLGETRLHQTITNVVIPTFDMKKLQPTIFSSYQALVDPSLDVKISDICIGTSAAPTYFPPHYFQNEDIQGKTSEFHLVDGGVTANNPTLLAMTAVTKQIVNDNPDMGELKPLGYNKFLVVSIETGSAQKAKKYSAREAAKWGIISWLYDNGSTPILDITMESSRDIVDFHSSVVFKARQSEDKYLRIDDDTLKGDASSMDLATKSNLENLVIIGEKMLKNRVVQMNIDTGVYEPVPGNVTNDQELKRFAKILSDERKLRMQSDTMHKVSSKRRLCYLSPSHGQHVTILSIDGGGVRGIIPGIVLAYLESQLQELDGEEARLVDYFDVISGTSTGGLIVAMLTAPDKTNRNRPLFAAKEIVPFYRKHCPKIFPHPRQVPFAGAFAWAQILVRLVRGPKYNGKYLREVIEDFLGDTRLTQTLTNVVIPCFDIKKLQPVIFSSYQAVSRRVTDAKISDICLSTSAAPTYLPAHRFTNEDNEGNKHEYNLIDGGIAANNPTLCAIAEVTKQIVKKNPAMGDISPLDYTRVVVISLGTGSIRNEEKYDAIMASKWGLVSWICADGSSPIIDCYNEAIQDIVDYQSCVVFQALHSETNYLRIDDDTLKGDIGSVDISTEKNMDGLVEVGKALLKKNVSRVNLETGHYEPISDHVTNEEALKRVAKILSEERKLRESRYHKLKT</sequence>
<evidence type="ECO:0000259" key="7">
    <source>
        <dbReference type="PROSITE" id="PS51635"/>
    </source>
</evidence>
<feature type="active site" description="Nucleophile" evidence="4">
    <location>
        <position position="906"/>
    </location>
</feature>
<dbReference type="PANTHER" id="PTHR32176">
    <property type="entry name" value="XYLOSE ISOMERASE"/>
    <property type="match status" value="1"/>
</dbReference>
<comment type="similarity">
    <text evidence="1 5">Belongs to the patatin family.</text>
</comment>
<comment type="domain">
    <text evidence="5">The nitrogen atoms of the two glycine residues in the GGXR motif define the oxyanion hole, and stabilize the oxyanion that forms during the nucleophilic attack by the catalytic serine during substrate cleavage.</text>
</comment>
<evidence type="ECO:0000256" key="6">
    <source>
        <dbReference type="SAM" id="Phobius"/>
    </source>
</evidence>
<dbReference type="InterPro" id="IPR016035">
    <property type="entry name" value="Acyl_Trfase/lysoPLipase"/>
</dbReference>
<evidence type="ECO:0000313" key="8">
    <source>
        <dbReference type="EMBL" id="KAG5412604.1"/>
    </source>
</evidence>
<keyword evidence="2 4" id="KW-0442">Lipid degradation</keyword>
<comment type="caution">
    <text evidence="8">The sequence shown here is derived from an EMBL/GenBank/DDBJ whole genome shotgun (WGS) entry which is preliminary data.</text>
</comment>